<name>A0A9E7JW09_9LILI</name>
<proteinExistence type="predicted"/>
<evidence type="ECO:0000313" key="2">
    <source>
        <dbReference type="Proteomes" id="UP001055439"/>
    </source>
</evidence>
<dbReference type="AlphaFoldDB" id="A0A9E7JW09"/>
<accession>A0A9E7JW09</accession>
<sequence>MEGLSDRSRRIWACHVASLFSTEQSTADLGVARCLCVQSRAEQWRKTTKEVSMATAVDSIYVFIPFPLVNLSERKPVRLLPIVLSELIVTERERERNL</sequence>
<dbReference type="EMBL" id="CP097506">
    <property type="protein sequence ID" value="URD94426.1"/>
    <property type="molecule type" value="Genomic_DNA"/>
</dbReference>
<reference evidence="1" key="1">
    <citation type="submission" date="2022-05" db="EMBL/GenBank/DDBJ databases">
        <title>The Musa troglodytarum L. genome provides insights into the mechanism of non-climacteric behaviour and enrichment of carotenoids.</title>
        <authorList>
            <person name="Wang J."/>
        </authorList>
    </citation>
    <scope>NUCLEOTIDE SEQUENCE</scope>
    <source>
        <tissue evidence="1">Leaf</tissue>
    </source>
</reference>
<protein>
    <submittedName>
        <fullName evidence="1">Uncharacterized protein</fullName>
    </submittedName>
</protein>
<dbReference type="Proteomes" id="UP001055439">
    <property type="component" value="Chromosome 4"/>
</dbReference>
<organism evidence="1 2">
    <name type="scientific">Musa troglodytarum</name>
    <name type="common">fe'i banana</name>
    <dbReference type="NCBI Taxonomy" id="320322"/>
    <lineage>
        <taxon>Eukaryota</taxon>
        <taxon>Viridiplantae</taxon>
        <taxon>Streptophyta</taxon>
        <taxon>Embryophyta</taxon>
        <taxon>Tracheophyta</taxon>
        <taxon>Spermatophyta</taxon>
        <taxon>Magnoliopsida</taxon>
        <taxon>Liliopsida</taxon>
        <taxon>Zingiberales</taxon>
        <taxon>Musaceae</taxon>
        <taxon>Musa</taxon>
    </lineage>
</organism>
<keyword evidence="2" id="KW-1185">Reference proteome</keyword>
<evidence type="ECO:0000313" key="1">
    <source>
        <dbReference type="EMBL" id="URD94426.1"/>
    </source>
</evidence>
<gene>
    <name evidence="1" type="ORF">MUK42_17526</name>
</gene>